<dbReference type="Pfam" id="PF00535">
    <property type="entry name" value="Glycos_transf_2"/>
    <property type="match status" value="1"/>
</dbReference>
<evidence type="ECO:0000259" key="7">
    <source>
        <dbReference type="Pfam" id="PF00535"/>
    </source>
</evidence>
<dbReference type="GO" id="GO:0016757">
    <property type="term" value="F:glycosyltransferase activity"/>
    <property type="evidence" value="ECO:0007669"/>
    <property type="project" value="UniProtKB-KW"/>
</dbReference>
<dbReference type="PANTHER" id="PTHR43646:SF2">
    <property type="entry name" value="GLYCOSYLTRANSFERASE 2-LIKE DOMAIN-CONTAINING PROTEIN"/>
    <property type="match status" value="1"/>
</dbReference>
<sequence>MGGDDDSETDAAIDDPPRPARPDVSFVIPTRNEADYLRAALSSIAALDTSYGYEVFVVDGGSTDDTQAIARAYDATVLEAPDSGIARARNLGAAAARGEWLAFVDADTELRANYLTELLGYLEANGLAAGSSFCRITGPRRARLMEVTINHVFPRLEYPILPGFNYVIHRRAFDELGGFPEVPNEDTAFSRRLARRYPTGYCPEVLVESSGRRIAADGLTGTLWHYATLDVARIRQSRRSGFTP</sequence>
<keyword evidence="4 8" id="KW-0808">Transferase</keyword>
<evidence type="ECO:0000256" key="5">
    <source>
        <dbReference type="ARBA" id="ARBA00023136"/>
    </source>
</evidence>
<protein>
    <submittedName>
        <fullName evidence="8">Glycosyl transferase family 2</fullName>
    </submittedName>
</protein>
<organism evidence="8 9">
    <name type="scientific">Natronorubrum texcoconense</name>
    <dbReference type="NCBI Taxonomy" id="1095776"/>
    <lineage>
        <taxon>Archaea</taxon>
        <taxon>Methanobacteriati</taxon>
        <taxon>Methanobacteriota</taxon>
        <taxon>Stenosarchaea group</taxon>
        <taxon>Halobacteria</taxon>
        <taxon>Halobacteriales</taxon>
        <taxon>Natrialbaceae</taxon>
        <taxon>Natronorubrum</taxon>
    </lineage>
</organism>
<evidence type="ECO:0000256" key="3">
    <source>
        <dbReference type="ARBA" id="ARBA00022676"/>
    </source>
</evidence>
<evidence type="ECO:0000256" key="1">
    <source>
        <dbReference type="ARBA" id="ARBA00004236"/>
    </source>
</evidence>
<keyword evidence="3" id="KW-0328">Glycosyltransferase</keyword>
<evidence type="ECO:0000256" key="2">
    <source>
        <dbReference type="ARBA" id="ARBA00022475"/>
    </source>
</evidence>
<accession>A0A1G8TEX4</accession>
<dbReference type="STRING" id="1095776.SAMN04515672_0413"/>
<dbReference type="Gene3D" id="3.90.550.10">
    <property type="entry name" value="Spore Coat Polysaccharide Biosynthesis Protein SpsA, Chain A"/>
    <property type="match status" value="1"/>
</dbReference>
<name>A0A1G8TEX4_9EURY</name>
<dbReference type="AlphaFoldDB" id="A0A1G8TEX4"/>
<feature type="domain" description="Glycosyltransferase 2-like" evidence="7">
    <location>
        <begin position="25"/>
        <end position="154"/>
    </location>
</feature>
<evidence type="ECO:0000313" key="9">
    <source>
        <dbReference type="Proteomes" id="UP000198882"/>
    </source>
</evidence>
<gene>
    <name evidence="8" type="ORF">SAMN04515672_0413</name>
</gene>
<dbReference type="RefSeq" id="WP_090302956.1">
    <property type="nucleotide sequence ID" value="NZ_FNFE01000001.1"/>
</dbReference>
<feature type="region of interest" description="Disordered" evidence="6">
    <location>
        <begin position="1"/>
        <end position="24"/>
    </location>
</feature>
<dbReference type="PANTHER" id="PTHR43646">
    <property type="entry name" value="GLYCOSYLTRANSFERASE"/>
    <property type="match status" value="1"/>
</dbReference>
<dbReference type="OrthoDB" id="46222at2157"/>
<keyword evidence="5" id="KW-0472">Membrane</keyword>
<dbReference type="SUPFAM" id="SSF53448">
    <property type="entry name" value="Nucleotide-diphospho-sugar transferases"/>
    <property type="match status" value="1"/>
</dbReference>
<comment type="subcellular location">
    <subcellularLocation>
        <location evidence="1">Cell membrane</location>
    </subcellularLocation>
</comment>
<dbReference type="EMBL" id="FNFE01000001">
    <property type="protein sequence ID" value="SDJ39230.1"/>
    <property type="molecule type" value="Genomic_DNA"/>
</dbReference>
<keyword evidence="2" id="KW-1003">Cell membrane</keyword>
<reference evidence="9" key="1">
    <citation type="submission" date="2016-10" db="EMBL/GenBank/DDBJ databases">
        <authorList>
            <person name="Varghese N."/>
            <person name="Submissions S."/>
        </authorList>
    </citation>
    <scope>NUCLEOTIDE SEQUENCE [LARGE SCALE GENOMIC DNA]</scope>
    <source>
        <strain evidence="9">B4,CECT 8067,JCM 17497</strain>
    </source>
</reference>
<proteinExistence type="predicted"/>
<evidence type="ECO:0000256" key="4">
    <source>
        <dbReference type="ARBA" id="ARBA00022679"/>
    </source>
</evidence>
<dbReference type="Proteomes" id="UP000198882">
    <property type="component" value="Unassembled WGS sequence"/>
</dbReference>
<dbReference type="InterPro" id="IPR029044">
    <property type="entry name" value="Nucleotide-diphossugar_trans"/>
</dbReference>
<dbReference type="InterPro" id="IPR001173">
    <property type="entry name" value="Glyco_trans_2-like"/>
</dbReference>
<keyword evidence="9" id="KW-1185">Reference proteome</keyword>
<dbReference type="GO" id="GO:0005886">
    <property type="term" value="C:plasma membrane"/>
    <property type="evidence" value="ECO:0007669"/>
    <property type="project" value="UniProtKB-SubCell"/>
</dbReference>
<feature type="compositionally biased region" description="Acidic residues" evidence="6">
    <location>
        <begin position="1"/>
        <end position="13"/>
    </location>
</feature>
<evidence type="ECO:0000313" key="8">
    <source>
        <dbReference type="EMBL" id="SDJ39230.1"/>
    </source>
</evidence>
<evidence type="ECO:0000256" key="6">
    <source>
        <dbReference type="SAM" id="MobiDB-lite"/>
    </source>
</evidence>